<dbReference type="Pfam" id="PF03864">
    <property type="entry name" value="Phage_cap_E"/>
    <property type="match status" value="1"/>
</dbReference>
<dbReference type="EMBL" id="JAUCQJ010000002">
    <property type="protein sequence ID" value="MDQ8748398.1"/>
    <property type="molecule type" value="Genomic_DNA"/>
</dbReference>
<sequence>MIHTNKLIQDFREVDFKYTVENNPLYDFKYEGYFPLLFRDGLTFGTLEAEASAKVMADIVAVGSKAPRKGRESVKSITGEIPKVEIAFDITEKDQIDLQKLRNAASNYPGNAALQGQLSDKIYGDAAKCIDGTNARMEWMAKQLASTGKYETTIDNNAGGVSKVKVDFGVKSQNAAFDWFAGNVDFATGKPLDEIRKVYNASLKAGKPLLYMWMDRLSFGQFVQFEQVQKFAASFIQQLTDNLNEPTLVQVNTALAAQGLPTIILWDSFMNAEAKSGVKTMQSGWTLGNILFSTSNTLGDTQYTITPEFNNQFPDVMSQAINRGFILVKSFGSQDPILVSTKGVAFATPVLRDPSKLLIVKTKLS</sequence>
<dbReference type="Gene3D" id="3.15.30.10">
    <property type="entry name" value="putative capsid protein of prophage domain like"/>
    <property type="match status" value="1"/>
</dbReference>
<proteinExistence type="predicted"/>
<name>A0ABD5B4P7_ELIMR</name>
<dbReference type="InterPro" id="IPR005564">
    <property type="entry name" value="Major_capsid_GpE"/>
</dbReference>
<accession>A0ABD5B4P7</accession>
<organism evidence="1 2">
    <name type="scientific">Elizabethkingia miricola</name>
    <name type="common">Chryseobacterium miricola</name>
    <dbReference type="NCBI Taxonomy" id="172045"/>
    <lineage>
        <taxon>Bacteria</taxon>
        <taxon>Pseudomonadati</taxon>
        <taxon>Bacteroidota</taxon>
        <taxon>Flavobacteriia</taxon>
        <taxon>Flavobacteriales</taxon>
        <taxon>Weeksellaceae</taxon>
        <taxon>Elizabethkingia</taxon>
    </lineage>
</organism>
<gene>
    <name evidence="1" type="ORF">QT385_07100</name>
</gene>
<comment type="caution">
    <text evidence="1">The sequence shown here is derived from an EMBL/GenBank/DDBJ whole genome shotgun (WGS) entry which is preliminary data.</text>
</comment>
<evidence type="ECO:0000313" key="2">
    <source>
        <dbReference type="Proteomes" id="UP001239265"/>
    </source>
</evidence>
<dbReference type="Proteomes" id="UP001239265">
    <property type="component" value="Unassembled WGS sequence"/>
</dbReference>
<evidence type="ECO:0000313" key="1">
    <source>
        <dbReference type="EMBL" id="MDQ8748398.1"/>
    </source>
</evidence>
<dbReference type="RefSeq" id="WP_309046345.1">
    <property type="nucleotide sequence ID" value="NZ_JAUCQJ010000002.1"/>
</dbReference>
<dbReference type="AlphaFoldDB" id="A0ABD5B4P7"/>
<reference evidence="1 2" key="1">
    <citation type="submission" date="2023-06" db="EMBL/GenBank/DDBJ databases">
        <title>Nosocomial Elizabethkingia miricola genome.</title>
        <authorList>
            <person name="Morgado S."/>
            <person name="Fonseca E."/>
            <person name="Freitas F."/>
            <person name="Vicente A.C."/>
        </authorList>
    </citation>
    <scope>NUCLEOTIDE SEQUENCE [LARGE SCALE GENOMIC DNA]</scope>
    <source>
        <strain evidence="1 2">EM15</strain>
    </source>
</reference>
<protein>
    <submittedName>
        <fullName evidence="1">Major capsid protein</fullName>
    </submittedName>
</protein>